<dbReference type="NCBIfam" id="TIGR00254">
    <property type="entry name" value="GGDEF"/>
    <property type="match status" value="1"/>
</dbReference>
<feature type="domain" description="PAS" evidence="1">
    <location>
        <begin position="193"/>
        <end position="262"/>
    </location>
</feature>
<reference evidence="4 5" key="2">
    <citation type="submission" date="2016-03" db="EMBL/GenBank/DDBJ databases">
        <title>New uncultured bacterium of the family Gallionellaceae from acid mine drainage: description and reconstruction of genome based on metagenomic analysis of microbial community.</title>
        <authorList>
            <person name="Kadnikov V."/>
            <person name="Ivasenko D."/>
            <person name="Beletsky A."/>
            <person name="Mardanov A."/>
            <person name="Danilova E."/>
            <person name="Pimenov N."/>
            <person name="Karnachuk O."/>
            <person name="Ravin N."/>
        </authorList>
    </citation>
    <scope>NUCLEOTIDE SEQUENCE [LARGE SCALE GENOMIC DNA]</scope>
    <source>
        <strain evidence="4">ShG14-8</strain>
    </source>
</reference>
<dbReference type="InterPro" id="IPR000160">
    <property type="entry name" value="GGDEF_dom"/>
</dbReference>
<dbReference type="SUPFAM" id="SSF55785">
    <property type="entry name" value="PYP-like sensor domain (PAS domain)"/>
    <property type="match status" value="2"/>
</dbReference>
<dbReference type="CDD" id="cd01949">
    <property type="entry name" value="GGDEF"/>
    <property type="match status" value="1"/>
</dbReference>
<dbReference type="Pfam" id="PF00990">
    <property type="entry name" value="GGDEF"/>
    <property type="match status" value="1"/>
</dbReference>
<dbReference type="InterPro" id="IPR000700">
    <property type="entry name" value="PAS-assoc_C"/>
</dbReference>
<dbReference type="SUPFAM" id="SSF55073">
    <property type="entry name" value="Nucleotide cyclase"/>
    <property type="match status" value="1"/>
</dbReference>
<dbReference type="Gene3D" id="3.30.70.270">
    <property type="match status" value="1"/>
</dbReference>
<dbReference type="Pfam" id="PF13426">
    <property type="entry name" value="PAS_9"/>
    <property type="match status" value="1"/>
</dbReference>
<dbReference type="InterPro" id="IPR035965">
    <property type="entry name" value="PAS-like_dom_sf"/>
</dbReference>
<evidence type="ECO:0000313" key="4">
    <source>
        <dbReference type="EMBL" id="KXS31713.1"/>
    </source>
</evidence>
<dbReference type="SMART" id="SM00086">
    <property type="entry name" value="PAC"/>
    <property type="match status" value="2"/>
</dbReference>
<dbReference type="CDD" id="cd00130">
    <property type="entry name" value="PAS"/>
    <property type="match status" value="2"/>
</dbReference>
<dbReference type="InterPro" id="IPR043128">
    <property type="entry name" value="Rev_trsase/Diguanyl_cyclase"/>
</dbReference>
<evidence type="ECO:0000259" key="1">
    <source>
        <dbReference type="PROSITE" id="PS50112"/>
    </source>
</evidence>
<dbReference type="Pfam" id="PF08447">
    <property type="entry name" value="PAS_3"/>
    <property type="match status" value="1"/>
</dbReference>
<accession>A0A139BSB5</accession>
<dbReference type="InterPro" id="IPR013655">
    <property type="entry name" value="PAS_fold_3"/>
</dbReference>
<dbReference type="NCBIfam" id="TIGR00229">
    <property type="entry name" value="sensory_box"/>
    <property type="match status" value="2"/>
</dbReference>
<protein>
    <submittedName>
        <fullName evidence="4">Putative diguanylate cyclase YdaM</fullName>
    </submittedName>
</protein>
<dbReference type="InterPro" id="IPR000014">
    <property type="entry name" value="PAS"/>
</dbReference>
<dbReference type="PANTHER" id="PTHR46663">
    <property type="entry name" value="DIGUANYLATE CYCLASE DGCT-RELATED"/>
    <property type="match status" value="1"/>
</dbReference>
<dbReference type="PROSITE" id="PS50112">
    <property type="entry name" value="PAS"/>
    <property type="match status" value="1"/>
</dbReference>
<sequence>MSKTPKQPDTQQLRKIAEEKLSRTRLNLVHPLPGEELLHELLQELSVHQIELEMQNEALRQAQVVTEESRDRYLDLYDFAPVGYLTLNREGMISEINLTGTTLLGMERKKLLQRRFAPLVSAADRAGWERFFVGMFKHDERQHCELSLKRSDNAQFHAYLDCLRMESAGLSSLRITLTDITERKLQEESIREKEEFFRIIAEYTEDFIAVLDLEGRRIYNNSTYNRLFGAIENKKGTDSFAEIHPDDRKHIMQVFKETVRSGTGMRTDFRFMLPDGSIRHMESRGGLVKNSQGQPSRVVVISRDITERKLAEQKIHNLAFYDLLTRLPNRRLLNDRLSQTITSSKRSARFAALMFIDLDNFKPLNDGHGHAAGDLLLQEVARRISGCVREADTVARFGGDEFVVVLNEMAIDKPGAIAEAGVVAEKIRLALEQPYLLTVQQAGKAVTIRHNCTSSIGVVVFSDNEYSADDIIKHADLAMYRAKNQGRNRVRFFDPDLRQPS</sequence>
<dbReference type="Gene3D" id="3.30.450.20">
    <property type="entry name" value="PAS domain"/>
    <property type="match status" value="2"/>
</dbReference>
<organism evidence="4 5">
    <name type="scientific">Candidatus Gallionella acididurans</name>
    <dbReference type="NCBI Taxonomy" id="1796491"/>
    <lineage>
        <taxon>Bacteria</taxon>
        <taxon>Pseudomonadati</taxon>
        <taxon>Pseudomonadota</taxon>
        <taxon>Betaproteobacteria</taxon>
        <taxon>Nitrosomonadales</taxon>
        <taxon>Gallionellaceae</taxon>
        <taxon>Gallionella</taxon>
    </lineage>
</organism>
<dbReference type="Proteomes" id="UP000070578">
    <property type="component" value="Unassembled WGS sequence"/>
</dbReference>
<dbReference type="GO" id="GO:0003824">
    <property type="term" value="F:catalytic activity"/>
    <property type="evidence" value="ECO:0007669"/>
    <property type="project" value="UniProtKB-ARBA"/>
</dbReference>
<dbReference type="SMART" id="SM00091">
    <property type="entry name" value="PAS"/>
    <property type="match status" value="2"/>
</dbReference>
<name>A0A139BSB5_9PROT</name>
<feature type="domain" description="PAC" evidence="2">
    <location>
        <begin position="265"/>
        <end position="317"/>
    </location>
</feature>
<dbReference type="InterPro" id="IPR029787">
    <property type="entry name" value="Nucleotide_cyclase"/>
</dbReference>
<evidence type="ECO:0000259" key="3">
    <source>
        <dbReference type="PROSITE" id="PS50887"/>
    </source>
</evidence>
<dbReference type="SMART" id="SM00267">
    <property type="entry name" value="GGDEF"/>
    <property type="match status" value="1"/>
</dbReference>
<dbReference type="EMBL" id="LSLI01000060">
    <property type="protein sequence ID" value="KXS31713.1"/>
    <property type="molecule type" value="Genomic_DNA"/>
</dbReference>
<evidence type="ECO:0000313" key="5">
    <source>
        <dbReference type="Proteomes" id="UP000070578"/>
    </source>
</evidence>
<dbReference type="InterPro" id="IPR001610">
    <property type="entry name" value="PAC"/>
</dbReference>
<gene>
    <name evidence="4" type="ORF">AWT59_2158</name>
</gene>
<dbReference type="PANTHER" id="PTHR46663:SF3">
    <property type="entry name" value="SLL0267 PROTEIN"/>
    <property type="match status" value="1"/>
</dbReference>
<dbReference type="InterPro" id="IPR052163">
    <property type="entry name" value="DGC-Regulatory_Protein"/>
</dbReference>
<dbReference type="FunFam" id="3.30.70.270:FF:000001">
    <property type="entry name" value="Diguanylate cyclase domain protein"/>
    <property type="match status" value="1"/>
</dbReference>
<comment type="caution">
    <text evidence="4">The sequence shown here is derived from an EMBL/GenBank/DDBJ whole genome shotgun (WGS) entry which is preliminary data.</text>
</comment>
<reference evidence="4 5" key="1">
    <citation type="submission" date="2016-02" db="EMBL/GenBank/DDBJ databases">
        <authorList>
            <person name="Wen L."/>
            <person name="He K."/>
            <person name="Yang H."/>
        </authorList>
    </citation>
    <scope>NUCLEOTIDE SEQUENCE [LARGE SCALE GENOMIC DNA]</scope>
    <source>
        <strain evidence="4">ShG14-8</strain>
    </source>
</reference>
<proteinExistence type="predicted"/>
<dbReference type="PROSITE" id="PS50887">
    <property type="entry name" value="GGDEF"/>
    <property type="match status" value="1"/>
</dbReference>
<evidence type="ECO:0000259" key="2">
    <source>
        <dbReference type="PROSITE" id="PS50113"/>
    </source>
</evidence>
<dbReference type="AlphaFoldDB" id="A0A139BSB5"/>
<feature type="domain" description="GGDEF" evidence="3">
    <location>
        <begin position="349"/>
        <end position="495"/>
    </location>
</feature>
<dbReference type="PROSITE" id="PS50113">
    <property type="entry name" value="PAC"/>
    <property type="match status" value="1"/>
</dbReference>